<evidence type="ECO:0000313" key="1">
    <source>
        <dbReference type="EMBL" id="GBO44844.1"/>
    </source>
</evidence>
<dbReference type="Proteomes" id="UP000499080">
    <property type="component" value="Unassembled WGS sequence"/>
</dbReference>
<dbReference type="AlphaFoldDB" id="A0A4Y2X7E3"/>
<evidence type="ECO:0000313" key="2">
    <source>
        <dbReference type="Proteomes" id="UP000499080"/>
    </source>
</evidence>
<name>A0A4Y2X7E3_ARAVE</name>
<organism evidence="1 2">
    <name type="scientific">Araneus ventricosus</name>
    <name type="common">Orbweaver spider</name>
    <name type="synonym">Epeira ventricosa</name>
    <dbReference type="NCBI Taxonomy" id="182803"/>
    <lineage>
        <taxon>Eukaryota</taxon>
        <taxon>Metazoa</taxon>
        <taxon>Ecdysozoa</taxon>
        <taxon>Arthropoda</taxon>
        <taxon>Chelicerata</taxon>
        <taxon>Arachnida</taxon>
        <taxon>Araneae</taxon>
        <taxon>Araneomorphae</taxon>
        <taxon>Entelegynae</taxon>
        <taxon>Araneoidea</taxon>
        <taxon>Araneidae</taxon>
        <taxon>Araneus</taxon>
    </lineage>
</organism>
<feature type="non-terminal residue" evidence="1">
    <location>
        <position position="56"/>
    </location>
</feature>
<accession>A0A4Y2X7E3</accession>
<comment type="caution">
    <text evidence="1">The sequence shown here is derived from an EMBL/GenBank/DDBJ whole genome shotgun (WGS) entry which is preliminary data.</text>
</comment>
<reference evidence="1 2" key="1">
    <citation type="journal article" date="2019" name="Sci. Rep.">
        <title>Orb-weaving spider Araneus ventricosus genome elucidates the spidroin gene catalogue.</title>
        <authorList>
            <person name="Kono N."/>
            <person name="Nakamura H."/>
            <person name="Ohtoshi R."/>
            <person name="Moran D.A.P."/>
            <person name="Shinohara A."/>
            <person name="Yoshida Y."/>
            <person name="Fujiwara M."/>
            <person name="Mori M."/>
            <person name="Tomita M."/>
            <person name="Arakawa K."/>
        </authorList>
    </citation>
    <scope>NUCLEOTIDE SEQUENCE [LARGE SCALE GENOMIC DNA]</scope>
</reference>
<proteinExistence type="predicted"/>
<gene>
    <name evidence="1" type="ORF">AVEN_183630_1</name>
</gene>
<dbReference type="EMBL" id="BGPR01071745">
    <property type="protein sequence ID" value="GBO44844.1"/>
    <property type="molecule type" value="Genomic_DNA"/>
</dbReference>
<protein>
    <submittedName>
        <fullName evidence="1">Uncharacterized protein</fullName>
    </submittedName>
</protein>
<sequence>MAIVTILREKRLGLRRNVQNRKKRLRTALTSFMLSKLENPRFLLIQQLYEAPEAKG</sequence>
<keyword evidence="2" id="KW-1185">Reference proteome</keyword>